<protein>
    <submittedName>
        <fullName evidence="1">Uncharacterized protein</fullName>
    </submittedName>
</protein>
<organism evidence="1">
    <name type="scientific">uncultured Caudovirales phage</name>
    <dbReference type="NCBI Taxonomy" id="2100421"/>
    <lineage>
        <taxon>Viruses</taxon>
        <taxon>Duplodnaviria</taxon>
        <taxon>Heunggongvirae</taxon>
        <taxon>Uroviricota</taxon>
        <taxon>Caudoviricetes</taxon>
        <taxon>Peduoviridae</taxon>
        <taxon>Maltschvirus</taxon>
        <taxon>Maltschvirus maltsch</taxon>
    </lineage>
</organism>
<sequence>MPEAAVVPFRTELPVSLECIGCGHRMEAVTYTRLRRIYEEHVPRCPHDRSRYNGWHGEALG</sequence>
<dbReference type="EMBL" id="LR796326">
    <property type="protein sequence ID" value="CAB4136874.1"/>
    <property type="molecule type" value="Genomic_DNA"/>
</dbReference>
<reference evidence="1" key="1">
    <citation type="submission" date="2020-04" db="EMBL/GenBank/DDBJ databases">
        <authorList>
            <person name="Chiriac C."/>
            <person name="Salcher M."/>
            <person name="Ghai R."/>
            <person name="Kavagutti S V."/>
        </authorList>
    </citation>
    <scope>NUCLEOTIDE SEQUENCE</scope>
</reference>
<proteinExistence type="predicted"/>
<gene>
    <name evidence="1" type="ORF">UFOVP314_13</name>
</gene>
<accession>A0A6J5LQJ6</accession>
<name>A0A6J5LQJ6_9CAUD</name>
<evidence type="ECO:0000313" key="1">
    <source>
        <dbReference type="EMBL" id="CAB4136874.1"/>
    </source>
</evidence>